<evidence type="ECO:0000256" key="4">
    <source>
        <dbReference type="ARBA" id="ARBA00023157"/>
    </source>
</evidence>
<dbReference type="EMBL" id="JAUJYO010000021">
    <property type="protein sequence ID" value="KAK1284076.1"/>
    <property type="molecule type" value="Genomic_DNA"/>
</dbReference>
<evidence type="ECO:0000259" key="6">
    <source>
        <dbReference type="PROSITE" id="PS51352"/>
    </source>
</evidence>
<evidence type="ECO:0000313" key="7">
    <source>
        <dbReference type="EMBL" id="KAK1284076.1"/>
    </source>
</evidence>
<dbReference type="Pfam" id="PF00085">
    <property type="entry name" value="Thioredoxin"/>
    <property type="match status" value="1"/>
</dbReference>
<dbReference type="SUPFAM" id="SSF52833">
    <property type="entry name" value="Thioredoxin-like"/>
    <property type="match status" value="1"/>
</dbReference>
<dbReference type="Proteomes" id="UP001180020">
    <property type="component" value="Unassembled WGS sequence"/>
</dbReference>
<keyword evidence="5" id="KW-0676">Redox-active center</keyword>
<dbReference type="PRINTS" id="PR00421">
    <property type="entry name" value="THIOREDOXIN"/>
</dbReference>
<organism evidence="7 8">
    <name type="scientific">Acorus calamus</name>
    <name type="common">Sweet flag</name>
    <dbReference type="NCBI Taxonomy" id="4465"/>
    <lineage>
        <taxon>Eukaryota</taxon>
        <taxon>Viridiplantae</taxon>
        <taxon>Streptophyta</taxon>
        <taxon>Embryophyta</taxon>
        <taxon>Tracheophyta</taxon>
        <taxon>Spermatophyta</taxon>
        <taxon>Magnoliopsida</taxon>
        <taxon>Liliopsida</taxon>
        <taxon>Acoraceae</taxon>
        <taxon>Acorus</taxon>
    </lineage>
</organism>
<dbReference type="InterPro" id="IPR005746">
    <property type="entry name" value="Thioredoxin"/>
</dbReference>
<dbReference type="GO" id="GO:0005737">
    <property type="term" value="C:cytoplasm"/>
    <property type="evidence" value="ECO:0007669"/>
    <property type="project" value="TreeGrafter"/>
</dbReference>
<dbReference type="FunFam" id="3.40.30.10:FF:000001">
    <property type="entry name" value="Thioredoxin"/>
    <property type="match status" value="1"/>
</dbReference>
<dbReference type="GO" id="GO:0015035">
    <property type="term" value="F:protein-disulfide reductase activity"/>
    <property type="evidence" value="ECO:0007669"/>
    <property type="project" value="InterPro"/>
</dbReference>
<reference evidence="7" key="1">
    <citation type="journal article" date="2023" name="Nat. Commun.">
        <title>Diploid and tetraploid genomes of Acorus and the evolution of monocots.</title>
        <authorList>
            <person name="Ma L."/>
            <person name="Liu K.W."/>
            <person name="Li Z."/>
            <person name="Hsiao Y.Y."/>
            <person name="Qi Y."/>
            <person name="Fu T."/>
            <person name="Tang G.D."/>
            <person name="Zhang D."/>
            <person name="Sun W.H."/>
            <person name="Liu D.K."/>
            <person name="Li Y."/>
            <person name="Chen G.Z."/>
            <person name="Liu X.D."/>
            <person name="Liao X.Y."/>
            <person name="Jiang Y.T."/>
            <person name="Yu X."/>
            <person name="Hao Y."/>
            <person name="Huang J."/>
            <person name="Zhao X.W."/>
            <person name="Ke S."/>
            <person name="Chen Y.Y."/>
            <person name="Wu W.L."/>
            <person name="Hsu J.L."/>
            <person name="Lin Y.F."/>
            <person name="Huang M.D."/>
            <person name="Li C.Y."/>
            <person name="Huang L."/>
            <person name="Wang Z.W."/>
            <person name="Zhao X."/>
            <person name="Zhong W.Y."/>
            <person name="Peng D.H."/>
            <person name="Ahmad S."/>
            <person name="Lan S."/>
            <person name="Zhang J.S."/>
            <person name="Tsai W.C."/>
            <person name="Van de Peer Y."/>
            <person name="Liu Z.J."/>
        </authorList>
    </citation>
    <scope>NUCLEOTIDE SEQUENCE</scope>
    <source>
        <strain evidence="7">CP</strain>
    </source>
</reference>
<dbReference type="AlphaFoldDB" id="A0AAV9C5R2"/>
<keyword evidence="1" id="KW-0813">Transport</keyword>
<evidence type="ECO:0000256" key="2">
    <source>
        <dbReference type="ARBA" id="ARBA00022946"/>
    </source>
</evidence>
<name>A0AAV9C5R2_ACOCL</name>
<dbReference type="PROSITE" id="PS51352">
    <property type="entry name" value="THIOREDOXIN_2"/>
    <property type="match status" value="1"/>
</dbReference>
<dbReference type="PROSITE" id="PS00194">
    <property type="entry name" value="THIOREDOXIN_1"/>
    <property type="match status" value="1"/>
</dbReference>
<feature type="domain" description="Thioredoxin" evidence="6">
    <location>
        <begin position="54"/>
        <end position="193"/>
    </location>
</feature>
<dbReference type="InterPro" id="IPR017937">
    <property type="entry name" value="Thioredoxin_CS"/>
</dbReference>
<accession>A0AAV9C5R2</accession>
<evidence type="ECO:0000256" key="3">
    <source>
        <dbReference type="ARBA" id="ARBA00022982"/>
    </source>
</evidence>
<dbReference type="PANTHER" id="PTHR45663">
    <property type="entry name" value="GEO12009P1"/>
    <property type="match status" value="1"/>
</dbReference>
<dbReference type="InterPro" id="IPR013766">
    <property type="entry name" value="Thioredoxin_domain"/>
</dbReference>
<comment type="caution">
    <text evidence="7">The sequence shown here is derived from an EMBL/GenBank/DDBJ whole genome shotgun (WGS) entry which is preliminary data.</text>
</comment>
<dbReference type="NCBIfam" id="TIGR01068">
    <property type="entry name" value="thioredoxin"/>
    <property type="match status" value="1"/>
</dbReference>
<dbReference type="Gene3D" id="3.40.30.10">
    <property type="entry name" value="Glutaredoxin"/>
    <property type="match status" value="1"/>
</dbReference>
<reference evidence="7" key="2">
    <citation type="submission" date="2023-06" db="EMBL/GenBank/DDBJ databases">
        <authorList>
            <person name="Ma L."/>
            <person name="Liu K.-W."/>
            <person name="Li Z."/>
            <person name="Hsiao Y.-Y."/>
            <person name="Qi Y."/>
            <person name="Fu T."/>
            <person name="Tang G."/>
            <person name="Zhang D."/>
            <person name="Sun W.-H."/>
            <person name="Liu D.-K."/>
            <person name="Li Y."/>
            <person name="Chen G.-Z."/>
            <person name="Liu X.-D."/>
            <person name="Liao X.-Y."/>
            <person name="Jiang Y.-T."/>
            <person name="Yu X."/>
            <person name="Hao Y."/>
            <person name="Huang J."/>
            <person name="Zhao X.-W."/>
            <person name="Ke S."/>
            <person name="Chen Y.-Y."/>
            <person name="Wu W.-L."/>
            <person name="Hsu J.-L."/>
            <person name="Lin Y.-F."/>
            <person name="Huang M.-D."/>
            <person name="Li C.-Y."/>
            <person name="Huang L."/>
            <person name="Wang Z.-W."/>
            <person name="Zhao X."/>
            <person name="Zhong W.-Y."/>
            <person name="Peng D.-H."/>
            <person name="Ahmad S."/>
            <person name="Lan S."/>
            <person name="Zhang J.-S."/>
            <person name="Tsai W.-C."/>
            <person name="Van De Peer Y."/>
            <person name="Liu Z.-J."/>
        </authorList>
    </citation>
    <scope>NUCLEOTIDE SEQUENCE</scope>
    <source>
        <strain evidence="7">CP</strain>
        <tissue evidence="7">Leaves</tissue>
    </source>
</reference>
<gene>
    <name evidence="7" type="ORF">QJS10_CPB21g00525</name>
</gene>
<sequence>MAAVLEVLPASRSPVFRRSSLPSAAAAAAVALAPTSFSAGGWRGADIFPEIRGLRIGARSPRIASASISRRPRAVRGGIVCEAKNAVIEVPDVTQSTWQSLVMEGNLVLVEFWAPWCGPCRMIHPTIGELSKEFEGKLKCFKLNTDESPDIATQYGIRSIPTIMIFKNGEKKDAVIGAVPKATLTASIEKFFEW</sequence>
<keyword evidence="4" id="KW-1015">Disulfide bond</keyword>
<dbReference type="PANTHER" id="PTHR45663:SF11">
    <property type="entry name" value="GEO12009P1"/>
    <property type="match status" value="1"/>
</dbReference>
<proteinExistence type="predicted"/>
<keyword evidence="3" id="KW-0249">Electron transport</keyword>
<dbReference type="InterPro" id="IPR036249">
    <property type="entry name" value="Thioredoxin-like_sf"/>
</dbReference>
<keyword evidence="8" id="KW-1185">Reference proteome</keyword>
<protein>
    <recommendedName>
        <fullName evidence="6">Thioredoxin domain-containing protein</fullName>
    </recommendedName>
</protein>
<keyword evidence="2" id="KW-0809">Transit peptide</keyword>
<dbReference type="CDD" id="cd02947">
    <property type="entry name" value="TRX_family"/>
    <property type="match status" value="1"/>
</dbReference>
<evidence type="ECO:0000313" key="8">
    <source>
        <dbReference type="Proteomes" id="UP001180020"/>
    </source>
</evidence>
<evidence type="ECO:0000256" key="5">
    <source>
        <dbReference type="ARBA" id="ARBA00023284"/>
    </source>
</evidence>
<evidence type="ECO:0000256" key="1">
    <source>
        <dbReference type="ARBA" id="ARBA00022448"/>
    </source>
</evidence>